<dbReference type="PANTHER" id="PTHR41523">
    <property type="entry name" value="TWO-COMPONENT SYSTEM SENSOR PROTEIN"/>
    <property type="match status" value="1"/>
</dbReference>
<dbReference type="Pfam" id="PF02518">
    <property type="entry name" value="HATPase_c"/>
    <property type="match status" value="1"/>
</dbReference>
<gene>
    <name evidence="12" type="ORF">ENS59_11755</name>
</gene>
<keyword evidence="9" id="KW-0812">Transmembrane</keyword>
<dbReference type="PROSITE" id="PS50109">
    <property type="entry name" value="HIS_KIN"/>
    <property type="match status" value="1"/>
</dbReference>
<accession>A0A7C3I2F7</accession>
<comment type="caution">
    <text evidence="12">The sequence shown here is derived from an EMBL/GenBank/DDBJ whole genome shotgun (WGS) entry which is preliminary data.</text>
</comment>
<dbReference type="SUPFAM" id="SSF55874">
    <property type="entry name" value="ATPase domain of HSP90 chaperone/DNA topoisomerase II/histidine kinase"/>
    <property type="match status" value="1"/>
</dbReference>
<dbReference type="Gene3D" id="6.10.340.10">
    <property type="match status" value="1"/>
</dbReference>
<keyword evidence="7" id="KW-0418">Kinase</keyword>
<evidence type="ECO:0000256" key="5">
    <source>
        <dbReference type="ARBA" id="ARBA00022679"/>
    </source>
</evidence>
<dbReference type="GO" id="GO:0007165">
    <property type="term" value="P:signal transduction"/>
    <property type="evidence" value="ECO:0007669"/>
    <property type="project" value="InterPro"/>
</dbReference>
<dbReference type="InterPro" id="IPR005467">
    <property type="entry name" value="His_kinase_dom"/>
</dbReference>
<evidence type="ECO:0000313" key="12">
    <source>
        <dbReference type="EMBL" id="HFH30160.1"/>
    </source>
</evidence>
<comment type="catalytic activity">
    <reaction evidence="1">
        <text>ATP + protein L-histidine = ADP + protein N-phospho-L-histidine.</text>
        <dbReference type="EC" id="2.7.13.3"/>
    </reaction>
</comment>
<dbReference type="Gene3D" id="3.30.565.10">
    <property type="entry name" value="Histidine kinase-like ATPase, C-terminal domain"/>
    <property type="match status" value="1"/>
</dbReference>
<evidence type="ECO:0000256" key="6">
    <source>
        <dbReference type="ARBA" id="ARBA00022741"/>
    </source>
</evidence>
<feature type="domain" description="Histidine kinase" evidence="10">
    <location>
        <begin position="331"/>
        <end position="528"/>
    </location>
</feature>
<evidence type="ECO:0000256" key="8">
    <source>
        <dbReference type="ARBA" id="ARBA00022840"/>
    </source>
</evidence>
<dbReference type="PROSITE" id="PS50885">
    <property type="entry name" value="HAMP"/>
    <property type="match status" value="1"/>
</dbReference>
<keyword evidence="8" id="KW-0067">ATP-binding</keyword>
<proteinExistence type="predicted"/>
<keyword evidence="9" id="KW-1133">Transmembrane helix</keyword>
<evidence type="ECO:0000256" key="1">
    <source>
        <dbReference type="ARBA" id="ARBA00000085"/>
    </source>
</evidence>
<organism evidence="12">
    <name type="scientific">Gracilinema caldarium</name>
    <dbReference type="NCBI Taxonomy" id="215591"/>
    <lineage>
        <taxon>Bacteria</taxon>
        <taxon>Pseudomonadati</taxon>
        <taxon>Spirochaetota</taxon>
        <taxon>Spirochaetia</taxon>
        <taxon>Spirochaetales</taxon>
        <taxon>Breznakiellaceae</taxon>
        <taxon>Gracilinema</taxon>
    </lineage>
</organism>
<dbReference type="InterPro" id="IPR003660">
    <property type="entry name" value="HAMP_dom"/>
</dbReference>
<protein>
    <recommendedName>
        <fullName evidence="3">histidine kinase</fullName>
        <ecNumber evidence="3">2.7.13.3</ecNumber>
    </recommendedName>
</protein>
<keyword evidence="6" id="KW-0547">Nucleotide-binding</keyword>
<comment type="subcellular location">
    <subcellularLocation>
        <location evidence="2">Membrane</location>
    </subcellularLocation>
</comment>
<evidence type="ECO:0000256" key="9">
    <source>
        <dbReference type="SAM" id="Phobius"/>
    </source>
</evidence>
<dbReference type="GO" id="GO:0016020">
    <property type="term" value="C:membrane"/>
    <property type="evidence" value="ECO:0007669"/>
    <property type="project" value="UniProtKB-SubCell"/>
</dbReference>
<dbReference type="Pfam" id="PF05228">
    <property type="entry name" value="CHASE4"/>
    <property type="match status" value="1"/>
</dbReference>
<feature type="transmembrane region" description="Helical" evidence="9">
    <location>
        <begin position="249"/>
        <end position="268"/>
    </location>
</feature>
<dbReference type="AlphaFoldDB" id="A0A7C3I2F7"/>
<dbReference type="EMBL" id="DSVL01000361">
    <property type="protein sequence ID" value="HFH30160.1"/>
    <property type="molecule type" value="Genomic_DNA"/>
</dbReference>
<evidence type="ECO:0000259" key="11">
    <source>
        <dbReference type="PROSITE" id="PS50885"/>
    </source>
</evidence>
<dbReference type="EC" id="2.7.13.3" evidence="3"/>
<dbReference type="PANTHER" id="PTHR41523:SF8">
    <property type="entry name" value="ETHYLENE RESPONSE SENSOR PROTEIN"/>
    <property type="match status" value="1"/>
</dbReference>
<keyword evidence="9" id="KW-0472">Membrane</keyword>
<name>A0A7C3I2F7_9SPIR</name>
<dbReference type="InterPro" id="IPR011495">
    <property type="entry name" value="Sig_transdc_His_kin_sub2_dim/P"/>
</dbReference>
<evidence type="ECO:0000256" key="7">
    <source>
        <dbReference type="ARBA" id="ARBA00022777"/>
    </source>
</evidence>
<evidence type="ECO:0000256" key="4">
    <source>
        <dbReference type="ARBA" id="ARBA00022553"/>
    </source>
</evidence>
<evidence type="ECO:0000256" key="3">
    <source>
        <dbReference type="ARBA" id="ARBA00012438"/>
    </source>
</evidence>
<feature type="domain" description="HAMP" evidence="11">
    <location>
        <begin position="270"/>
        <end position="323"/>
    </location>
</feature>
<reference evidence="12" key="1">
    <citation type="journal article" date="2020" name="mSystems">
        <title>Genome- and Community-Level Interaction Insights into Carbon Utilization and Element Cycling Functions of Hydrothermarchaeota in Hydrothermal Sediment.</title>
        <authorList>
            <person name="Zhou Z."/>
            <person name="Liu Y."/>
            <person name="Xu W."/>
            <person name="Pan J."/>
            <person name="Luo Z.H."/>
            <person name="Li M."/>
        </authorList>
    </citation>
    <scope>NUCLEOTIDE SEQUENCE [LARGE SCALE GENOMIC DNA]</scope>
    <source>
        <strain evidence="12">SpSt-503</strain>
    </source>
</reference>
<dbReference type="SMART" id="SM00387">
    <property type="entry name" value="HATPase_c"/>
    <property type="match status" value="1"/>
</dbReference>
<dbReference type="GO" id="GO:0004673">
    <property type="term" value="F:protein histidine kinase activity"/>
    <property type="evidence" value="ECO:0007669"/>
    <property type="project" value="UniProtKB-EC"/>
</dbReference>
<keyword evidence="5" id="KW-0808">Transferase</keyword>
<dbReference type="InterPro" id="IPR036890">
    <property type="entry name" value="HATPase_C_sf"/>
</dbReference>
<keyword evidence="4" id="KW-0597">Phosphoprotein</keyword>
<dbReference type="GO" id="GO:0005524">
    <property type="term" value="F:ATP binding"/>
    <property type="evidence" value="ECO:0007669"/>
    <property type="project" value="UniProtKB-KW"/>
</dbReference>
<dbReference type="InterPro" id="IPR007892">
    <property type="entry name" value="CHASE4"/>
</dbReference>
<dbReference type="InterPro" id="IPR004358">
    <property type="entry name" value="Sig_transdc_His_kin-like_C"/>
</dbReference>
<dbReference type="SMART" id="SM00304">
    <property type="entry name" value="HAMP"/>
    <property type="match status" value="1"/>
</dbReference>
<dbReference type="PRINTS" id="PR00344">
    <property type="entry name" value="BCTRLSENSOR"/>
</dbReference>
<dbReference type="InterPro" id="IPR003594">
    <property type="entry name" value="HATPase_dom"/>
</dbReference>
<sequence length="528" mass="59875">MTQRRKILLVFIVTILLFASSAMVLSWVFFQRSVKTVEETALHEYGQRLINLIEDDLDQLDRITKDWAYWDDTWEYMAGQAPEYEKANFSVTTFQNLGLAAIYYFSVDGTIRYWYSSDGSHIADLEQLRKIQVSDIFATGKQGILRAGGTLYLVAGRAILHSDGYGPAMGTLWFVWPLGDRRIARYSKLLGLKIAILPEEQKNQHFERQGNYVTMIMDLKDMHGDWACTIALTEERTIYKLGSAATVNVLLAMLFSFGFITLILYMLLKRQFLNPLQKLTLQLESRRNHPDEPLVLQGIQQDEIDELISAFNSLTEALVAKIREREKLLHEIYHRVYNNLQIMASILQLQTYHSHNAETIGAIQQGRRRILAIAQIQRLLYEQEDITSIPLESCLHAIVSGFEPEDPPRIFIRLTSDFSQLEVFHLSLSIEQAVPVSLVLSELLSNAYAHAFAGKPEGTIVVRGDYNRELKRLHIALIDDGIGISNSDQERTGLGLELAATLTAQIGGIFTIEPRAEGGTRAEIILPL</sequence>
<dbReference type="Pfam" id="PF07568">
    <property type="entry name" value="HisKA_2"/>
    <property type="match status" value="1"/>
</dbReference>
<evidence type="ECO:0000259" key="10">
    <source>
        <dbReference type="PROSITE" id="PS50109"/>
    </source>
</evidence>
<evidence type="ECO:0000256" key="2">
    <source>
        <dbReference type="ARBA" id="ARBA00004370"/>
    </source>
</evidence>